<keyword evidence="1" id="KW-0540">Nuclease</keyword>
<dbReference type="SUPFAM" id="SSF51658">
    <property type="entry name" value="Xylose isomerase-like"/>
    <property type="match status" value="1"/>
</dbReference>
<evidence type="ECO:0000256" key="4">
    <source>
        <dbReference type="ARBA" id="ARBA00022769"/>
    </source>
</evidence>
<dbReference type="InterPro" id="IPR036237">
    <property type="entry name" value="Xyl_isomerase-like_sf"/>
</dbReference>
<reference evidence="7 8" key="1">
    <citation type="submission" date="2017-07" db="EMBL/GenBank/DDBJ databases">
        <title>Fictibacillus sp. nov. GDSW-R2A3 Genome sequencing and assembly.</title>
        <authorList>
            <person name="Mayilraj S."/>
        </authorList>
    </citation>
    <scope>NUCLEOTIDE SEQUENCE [LARGE SCALE GENOMIC DNA]</scope>
    <source>
        <strain evidence="7 8">GDSW-R2A3</strain>
    </source>
</reference>
<comment type="caution">
    <text evidence="7">The sequence shown here is derived from an EMBL/GenBank/DDBJ whole genome shotgun (WGS) entry which is preliminary data.</text>
</comment>
<sequence>MLVSFGFVSTALELHDSSPAKTMTYATYSKRDSELRLQQLIAITKKNLESTLRVLHYCVAHQLPLHRMSSSIVPLATHPDVNWDYLKYTWREFAEIGALVKKYDLRTSMHPNQFTLFTSPREEVTQNAVKDLMYHYDMLSAMGIADSSYLNIHVGGAYGDKEDALRRFYENIKTLPVTILKRMTLENDDKTFHAEETLDVCEQLGVPMMYDFHHDQANPSIPLSEIMPRFVKTWEGTGRPPKVHLSSPKNEKQYRSHHDFVSLDYVLPFFKEAAKHTDTLDVMIEAKEKDRAALRLIAKVEKVRGFKRLSGGTILM</sequence>
<protein>
    <submittedName>
        <fullName evidence="7">UV damage repair endonuclease UvsE</fullName>
    </submittedName>
</protein>
<dbReference type="InterPro" id="IPR004601">
    <property type="entry name" value="UvdE"/>
</dbReference>
<evidence type="ECO:0000313" key="7">
    <source>
        <dbReference type="EMBL" id="OYD57397.1"/>
    </source>
</evidence>
<keyword evidence="6" id="KW-0234">DNA repair</keyword>
<dbReference type="GO" id="GO:0006289">
    <property type="term" value="P:nucleotide-excision repair"/>
    <property type="evidence" value="ECO:0007669"/>
    <property type="project" value="InterPro"/>
</dbReference>
<organism evidence="7 8">
    <name type="scientific">Fictibacillus aquaticus</name>
    <dbReference type="NCBI Taxonomy" id="2021314"/>
    <lineage>
        <taxon>Bacteria</taxon>
        <taxon>Bacillati</taxon>
        <taxon>Bacillota</taxon>
        <taxon>Bacilli</taxon>
        <taxon>Bacillales</taxon>
        <taxon>Fictibacillaceae</taxon>
        <taxon>Fictibacillus</taxon>
    </lineage>
</organism>
<evidence type="ECO:0000256" key="2">
    <source>
        <dbReference type="ARBA" id="ARBA00022759"/>
    </source>
</evidence>
<gene>
    <name evidence="7" type="primary">uvdE</name>
    <name evidence="7" type="ORF">CGZ90_12000</name>
</gene>
<keyword evidence="8" id="KW-1185">Reference proteome</keyword>
<dbReference type="OrthoDB" id="9782576at2"/>
<evidence type="ECO:0000313" key="8">
    <source>
        <dbReference type="Proteomes" id="UP000215059"/>
    </source>
</evidence>
<keyword evidence="2 7" id="KW-0255">Endonuclease</keyword>
<keyword evidence="4" id="KW-0228">DNA excision</keyword>
<dbReference type="Proteomes" id="UP000215059">
    <property type="component" value="Unassembled WGS sequence"/>
</dbReference>
<evidence type="ECO:0000256" key="1">
    <source>
        <dbReference type="ARBA" id="ARBA00022722"/>
    </source>
</evidence>
<dbReference type="EMBL" id="NOII01000003">
    <property type="protein sequence ID" value="OYD57397.1"/>
    <property type="molecule type" value="Genomic_DNA"/>
</dbReference>
<dbReference type="Pfam" id="PF03851">
    <property type="entry name" value="UvdE"/>
    <property type="match status" value="1"/>
</dbReference>
<dbReference type="AlphaFoldDB" id="A0A235F8X6"/>
<dbReference type="PANTHER" id="PTHR31290:SF5">
    <property type="entry name" value="UV-DAMAGE ENDONUCLEASE"/>
    <property type="match status" value="1"/>
</dbReference>
<dbReference type="NCBIfam" id="TIGR00629">
    <property type="entry name" value="uvde"/>
    <property type="match status" value="1"/>
</dbReference>
<proteinExistence type="predicted"/>
<evidence type="ECO:0000256" key="6">
    <source>
        <dbReference type="ARBA" id="ARBA00023204"/>
    </source>
</evidence>
<keyword evidence="3" id="KW-0227">DNA damage</keyword>
<evidence type="ECO:0000256" key="3">
    <source>
        <dbReference type="ARBA" id="ARBA00022763"/>
    </source>
</evidence>
<dbReference type="GO" id="GO:0016787">
    <property type="term" value="F:hydrolase activity"/>
    <property type="evidence" value="ECO:0007669"/>
    <property type="project" value="UniProtKB-KW"/>
</dbReference>
<keyword evidence="5" id="KW-0378">Hydrolase</keyword>
<dbReference type="GO" id="GO:0004519">
    <property type="term" value="F:endonuclease activity"/>
    <property type="evidence" value="ECO:0007669"/>
    <property type="project" value="UniProtKB-KW"/>
</dbReference>
<dbReference type="PANTHER" id="PTHR31290">
    <property type="entry name" value="UV-DAMAGE ENDONUCLEASE"/>
    <property type="match status" value="1"/>
</dbReference>
<dbReference type="RefSeq" id="WP_094252746.1">
    <property type="nucleotide sequence ID" value="NZ_JBHLXL010000001.1"/>
</dbReference>
<dbReference type="GO" id="GO:0009411">
    <property type="term" value="P:response to UV"/>
    <property type="evidence" value="ECO:0007669"/>
    <property type="project" value="InterPro"/>
</dbReference>
<name>A0A235F8X6_9BACL</name>
<dbReference type="Gene3D" id="3.20.20.150">
    <property type="entry name" value="Divalent-metal-dependent TIM barrel enzymes"/>
    <property type="match status" value="1"/>
</dbReference>
<accession>A0A235F8X6</accession>
<evidence type="ECO:0000256" key="5">
    <source>
        <dbReference type="ARBA" id="ARBA00022801"/>
    </source>
</evidence>